<evidence type="ECO:0000256" key="1">
    <source>
        <dbReference type="SAM" id="MobiDB-lite"/>
    </source>
</evidence>
<evidence type="ECO:0000313" key="3">
    <source>
        <dbReference type="Proteomes" id="UP000800200"/>
    </source>
</evidence>
<organism evidence="2 3">
    <name type="scientific">Zopfia rhizophila CBS 207.26</name>
    <dbReference type="NCBI Taxonomy" id="1314779"/>
    <lineage>
        <taxon>Eukaryota</taxon>
        <taxon>Fungi</taxon>
        <taxon>Dikarya</taxon>
        <taxon>Ascomycota</taxon>
        <taxon>Pezizomycotina</taxon>
        <taxon>Dothideomycetes</taxon>
        <taxon>Dothideomycetes incertae sedis</taxon>
        <taxon>Zopfiaceae</taxon>
        <taxon>Zopfia</taxon>
    </lineage>
</organism>
<gene>
    <name evidence="2" type="ORF">K469DRAFT_778265</name>
</gene>
<dbReference type="EMBL" id="ML994633">
    <property type="protein sequence ID" value="KAF2185476.1"/>
    <property type="molecule type" value="Genomic_DNA"/>
</dbReference>
<protein>
    <submittedName>
        <fullName evidence="2">Uncharacterized protein</fullName>
    </submittedName>
</protein>
<reference evidence="2" key="1">
    <citation type="journal article" date="2020" name="Stud. Mycol.">
        <title>101 Dothideomycetes genomes: a test case for predicting lifestyles and emergence of pathogens.</title>
        <authorList>
            <person name="Haridas S."/>
            <person name="Albert R."/>
            <person name="Binder M."/>
            <person name="Bloem J."/>
            <person name="Labutti K."/>
            <person name="Salamov A."/>
            <person name="Andreopoulos B."/>
            <person name="Baker S."/>
            <person name="Barry K."/>
            <person name="Bills G."/>
            <person name="Bluhm B."/>
            <person name="Cannon C."/>
            <person name="Castanera R."/>
            <person name="Culley D."/>
            <person name="Daum C."/>
            <person name="Ezra D."/>
            <person name="Gonzalez J."/>
            <person name="Henrissat B."/>
            <person name="Kuo A."/>
            <person name="Liang C."/>
            <person name="Lipzen A."/>
            <person name="Lutzoni F."/>
            <person name="Magnuson J."/>
            <person name="Mondo S."/>
            <person name="Nolan M."/>
            <person name="Ohm R."/>
            <person name="Pangilinan J."/>
            <person name="Park H.-J."/>
            <person name="Ramirez L."/>
            <person name="Alfaro M."/>
            <person name="Sun H."/>
            <person name="Tritt A."/>
            <person name="Yoshinaga Y."/>
            <person name="Zwiers L.-H."/>
            <person name="Turgeon B."/>
            <person name="Goodwin S."/>
            <person name="Spatafora J."/>
            <person name="Crous P."/>
            <person name="Grigoriev I."/>
        </authorList>
    </citation>
    <scope>NUCLEOTIDE SEQUENCE</scope>
    <source>
        <strain evidence="2">CBS 207.26</strain>
    </source>
</reference>
<evidence type="ECO:0000313" key="2">
    <source>
        <dbReference type="EMBL" id="KAF2185476.1"/>
    </source>
</evidence>
<sequence>MPPRGNREHPNGYYARELTFDQNKAQGAVLVEEPMASLYEVTRLRNIRSNKSKTTHVANYSASELDDFITRGVIGEHEAEELYAIFHTSLNHYFLKSVRSSELLTATILTVTALHIPTSAETFDKCYKEVLSLISSSMFSRCHAIDNMRGLCIAALRLSDGKLAAFEVDEMLEKLMKFKATREHERFLQLPFANALDYRILSQAHLMQILTRIHDRFAERGPPQEDRSGAQLSEGDFVNMRNFNVKIDRWRMKLACLAASIFVIIFTITPTSRCLSTERKEFANTAISSAASILTFVLEEKDMRRAVFLKERVTSDRHPLYHVAAGLEKMFERNQQAQARRPPTVGGAAPLSNVSSNVNGDGWTSSSFSDADPRAIRSSDPPYSEQYWDCPSIAEWS</sequence>
<name>A0A6A6E6H6_9PEZI</name>
<dbReference type="OrthoDB" id="4060227at2759"/>
<dbReference type="Proteomes" id="UP000800200">
    <property type="component" value="Unassembled WGS sequence"/>
</dbReference>
<feature type="region of interest" description="Disordered" evidence="1">
    <location>
        <begin position="363"/>
        <end position="385"/>
    </location>
</feature>
<keyword evidence="3" id="KW-1185">Reference proteome</keyword>
<dbReference type="AlphaFoldDB" id="A0A6A6E6H6"/>
<proteinExistence type="predicted"/>
<accession>A0A6A6E6H6</accession>